<evidence type="ECO:0000256" key="2">
    <source>
        <dbReference type="ARBA" id="ARBA00012417"/>
    </source>
</evidence>
<protein>
    <recommendedName>
        <fullName evidence="2">DNA-directed DNA polymerase</fullName>
        <ecNumber evidence="2">2.7.7.7</ecNumber>
    </recommendedName>
</protein>
<evidence type="ECO:0000313" key="12">
    <source>
        <dbReference type="EMBL" id="KAH0822209.1"/>
    </source>
</evidence>
<dbReference type="PANTHER" id="PTHR33568">
    <property type="entry name" value="DNA POLYMERASE"/>
    <property type="match status" value="1"/>
</dbReference>
<evidence type="ECO:0000313" key="13">
    <source>
        <dbReference type="Proteomes" id="UP000719412"/>
    </source>
</evidence>
<dbReference type="PANTHER" id="PTHR33568:SF3">
    <property type="entry name" value="DNA-DIRECTED DNA POLYMERASE"/>
    <property type="match status" value="1"/>
</dbReference>
<dbReference type="EMBL" id="JABDTM020003651">
    <property type="protein sequence ID" value="KAH0822209.1"/>
    <property type="molecule type" value="Genomic_DNA"/>
</dbReference>
<dbReference type="GO" id="GO:0006260">
    <property type="term" value="P:DNA replication"/>
    <property type="evidence" value="ECO:0007669"/>
    <property type="project" value="UniProtKB-KW"/>
</dbReference>
<name>A0A8J6HWN4_TENMO</name>
<feature type="domain" description="Reverse transcriptase" evidence="10">
    <location>
        <begin position="2"/>
        <end position="78"/>
    </location>
</feature>
<dbReference type="Gene3D" id="3.90.1600.10">
    <property type="entry name" value="Palm domain of DNA polymerase"/>
    <property type="match status" value="1"/>
</dbReference>
<keyword evidence="13" id="KW-1185">Reference proteome</keyword>
<keyword evidence="6" id="KW-0239">DNA-directed DNA polymerase</keyword>
<dbReference type="GO" id="GO:0000166">
    <property type="term" value="F:nucleotide binding"/>
    <property type="evidence" value="ECO:0007669"/>
    <property type="project" value="InterPro"/>
</dbReference>
<dbReference type="Pfam" id="PF00078">
    <property type="entry name" value="RVT_1"/>
    <property type="match status" value="1"/>
</dbReference>
<feature type="domain" description="DNA-directed DNA polymerase family B mitochondria/virus" evidence="11">
    <location>
        <begin position="576"/>
        <end position="618"/>
    </location>
</feature>
<evidence type="ECO:0000259" key="11">
    <source>
        <dbReference type="Pfam" id="PF03175"/>
    </source>
</evidence>
<keyword evidence="7" id="KW-0238">DNA-binding</keyword>
<accession>A0A8J6HWN4</accession>
<evidence type="ECO:0000256" key="1">
    <source>
        <dbReference type="ARBA" id="ARBA00005755"/>
    </source>
</evidence>
<evidence type="ECO:0000256" key="8">
    <source>
        <dbReference type="ARBA" id="ARBA00049244"/>
    </source>
</evidence>
<sequence>MGKILEKNLNNRLKSILEIDNTIPQQQFGFRPQRSTINPILELHTDSTRYANLKECTIAVLLDIERAFDKCRVSIDARSSVRNRKKKQATPENTEDQTPHPPPKMDQTVKTKTTAEALRTPSTRPRRKIHDQGNRSKLRHPIFFMPSMGIKIMDTLIVNPNKTALFILPTALSDNFQKSLQSHNRKNPGHQAAPKKTNVLGGDPQHSAGHHPRHLHSKGLENHLQENIPPYYFYKGADSYSYRHHLHHLPQKIQECILAGPSGVKRRKVEVKNLKALSDEEKTYQLVNKAHVKRLFTNEKELQKLQEQLWIRNITGQAWIETLCVKSLVSNLLQMCQTEKTRPDLVPFNTLEAVLRKYQSLWSSIGYIPSLPELSKNYDVLLVECVLTPKHAVIGIHAPLIHKSTPKLEIRRLITPPFAWEKQTCFIGLTVADLIFPTDRLHFQVRSLPGKYLLPVTTNATVQTLAEHWPLRCQETGQDVQYVIPLEDNQFLITHPPRNVSVTCNGQQSSLLYKYEVWEYDVVQYDPTTKTGGPFSGYINNFLKIKQECSGWPSWCVTQNDRNRHIQNYYDREGVKLEPTKIAKNPSLRFLSKIMLNSFWGKFGQKVNASQTQIISQPADLLKLVMNPAIVVDNEDISLLKTVNVVVAAYTTALVRLELYKHLDHLGGRVLYYVTDSVIFDSPEFDWEPPIGDFLGDLIHEMVDYGPGSHKTEFVSAGPKNHAYKFWCAFYDVLTKHGEKRYSLQYTKRRCLDERYDTVPYEIVQNMLRLRQRRSQLDFIEDSKLVLDLSGRKYSFNNAPGSWYSFLTNTTPGPGMEKVEAILQEMRMPTLMELLAGATVRDLFVYFPVGNMTEEKHLTNVYCLRNDIENTFQGYLADGKEKGHLYDVAHLLKEIRNALLKYNLRFKQDDVDKEASWDHLKGTI</sequence>
<comment type="similarity">
    <text evidence="1">Belongs to the DNA polymerase type-B family.</text>
</comment>
<organism evidence="12 13">
    <name type="scientific">Tenebrio molitor</name>
    <name type="common">Yellow mealworm beetle</name>
    <dbReference type="NCBI Taxonomy" id="7067"/>
    <lineage>
        <taxon>Eukaryota</taxon>
        <taxon>Metazoa</taxon>
        <taxon>Ecdysozoa</taxon>
        <taxon>Arthropoda</taxon>
        <taxon>Hexapoda</taxon>
        <taxon>Insecta</taxon>
        <taxon>Pterygota</taxon>
        <taxon>Neoptera</taxon>
        <taxon>Endopterygota</taxon>
        <taxon>Coleoptera</taxon>
        <taxon>Polyphaga</taxon>
        <taxon>Cucujiformia</taxon>
        <taxon>Tenebrionidae</taxon>
        <taxon>Tenebrio</taxon>
    </lineage>
</organism>
<keyword evidence="3" id="KW-0808">Transferase</keyword>
<dbReference type="InterPro" id="IPR023211">
    <property type="entry name" value="DNA_pol_palm_dom_sf"/>
</dbReference>
<reference evidence="12" key="2">
    <citation type="submission" date="2021-08" db="EMBL/GenBank/DDBJ databases">
        <authorList>
            <person name="Eriksson T."/>
        </authorList>
    </citation>
    <scope>NUCLEOTIDE SEQUENCE</scope>
    <source>
        <strain evidence="12">Stoneville</strain>
        <tissue evidence="12">Whole head</tissue>
    </source>
</reference>
<dbReference type="EC" id="2.7.7.7" evidence="2"/>
<comment type="caution">
    <text evidence="12">The sequence shown here is derived from an EMBL/GenBank/DDBJ whole genome shotgun (WGS) entry which is preliminary data.</text>
</comment>
<dbReference type="InterPro" id="IPR000477">
    <property type="entry name" value="RT_dom"/>
</dbReference>
<keyword evidence="4" id="KW-0548">Nucleotidyltransferase</keyword>
<comment type="catalytic activity">
    <reaction evidence="8">
        <text>DNA(n) + a 2'-deoxyribonucleoside 5'-triphosphate = DNA(n+1) + diphosphate</text>
        <dbReference type="Rhea" id="RHEA:22508"/>
        <dbReference type="Rhea" id="RHEA-COMP:17339"/>
        <dbReference type="Rhea" id="RHEA-COMP:17340"/>
        <dbReference type="ChEBI" id="CHEBI:33019"/>
        <dbReference type="ChEBI" id="CHEBI:61560"/>
        <dbReference type="ChEBI" id="CHEBI:173112"/>
        <dbReference type="EC" id="2.7.7.7"/>
    </reaction>
</comment>
<dbReference type="GO" id="GO:0003677">
    <property type="term" value="F:DNA binding"/>
    <property type="evidence" value="ECO:0007669"/>
    <property type="project" value="UniProtKB-KW"/>
</dbReference>
<reference evidence="12" key="1">
    <citation type="journal article" date="2020" name="J Insects Food Feed">
        <title>The yellow mealworm (Tenebrio molitor) genome: a resource for the emerging insects as food and feed industry.</title>
        <authorList>
            <person name="Eriksson T."/>
            <person name="Andere A."/>
            <person name="Kelstrup H."/>
            <person name="Emery V."/>
            <person name="Picard C."/>
        </authorList>
    </citation>
    <scope>NUCLEOTIDE SEQUENCE</scope>
    <source>
        <strain evidence="12">Stoneville</strain>
        <tissue evidence="12">Whole head</tissue>
    </source>
</reference>
<feature type="region of interest" description="Disordered" evidence="9">
    <location>
        <begin position="180"/>
        <end position="215"/>
    </location>
</feature>
<dbReference type="InterPro" id="IPR004868">
    <property type="entry name" value="DNA-dir_DNA_pol_B_mt/vir"/>
</dbReference>
<evidence type="ECO:0000256" key="5">
    <source>
        <dbReference type="ARBA" id="ARBA00022705"/>
    </source>
</evidence>
<gene>
    <name evidence="12" type="ORF">GEV33_000582</name>
</gene>
<evidence type="ECO:0000256" key="4">
    <source>
        <dbReference type="ARBA" id="ARBA00022695"/>
    </source>
</evidence>
<evidence type="ECO:0000256" key="9">
    <source>
        <dbReference type="SAM" id="MobiDB-lite"/>
    </source>
</evidence>
<dbReference type="SUPFAM" id="SSF56672">
    <property type="entry name" value="DNA/RNA polymerases"/>
    <property type="match status" value="1"/>
</dbReference>
<evidence type="ECO:0000256" key="6">
    <source>
        <dbReference type="ARBA" id="ARBA00022932"/>
    </source>
</evidence>
<feature type="region of interest" description="Disordered" evidence="9">
    <location>
        <begin position="79"/>
        <end position="137"/>
    </location>
</feature>
<dbReference type="InterPro" id="IPR043502">
    <property type="entry name" value="DNA/RNA_pol_sf"/>
</dbReference>
<dbReference type="GO" id="GO:0003887">
    <property type="term" value="F:DNA-directed DNA polymerase activity"/>
    <property type="evidence" value="ECO:0007669"/>
    <property type="project" value="UniProtKB-KW"/>
</dbReference>
<dbReference type="Pfam" id="PF03175">
    <property type="entry name" value="DNA_pol_B_2"/>
    <property type="match status" value="1"/>
</dbReference>
<proteinExistence type="inferred from homology"/>
<keyword evidence="5" id="KW-0235">DNA replication</keyword>
<evidence type="ECO:0000256" key="7">
    <source>
        <dbReference type="ARBA" id="ARBA00023125"/>
    </source>
</evidence>
<dbReference type="Gene3D" id="1.10.287.690">
    <property type="entry name" value="Helix hairpin bin"/>
    <property type="match status" value="1"/>
</dbReference>
<evidence type="ECO:0000256" key="3">
    <source>
        <dbReference type="ARBA" id="ARBA00022679"/>
    </source>
</evidence>
<evidence type="ECO:0000259" key="10">
    <source>
        <dbReference type="Pfam" id="PF00078"/>
    </source>
</evidence>
<dbReference type="Proteomes" id="UP000719412">
    <property type="component" value="Unassembled WGS sequence"/>
</dbReference>
<dbReference type="AlphaFoldDB" id="A0A8J6HWN4"/>